<dbReference type="EMBL" id="MHWE01000004">
    <property type="protein sequence ID" value="OHB04698.1"/>
    <property type="molecule type" value="Genomic_DNA"/>
</dbReference>
<name>A0A1G2U5C7_9BACT</name>
<keyword evidence="1" id="KW-0472">Membrane</keyword>
<keyword evidence="1" id="KW-1133">Transmembrane helix</keyword>
<feature type="transmembrane region" description="Helical" evidence="1">
    <location>
        <begin position="122"/>
        <end position="142"/>
    </location>
</feature>
<reference evidence="2 3" key="1">
    <citation type="journal article" date="2016" name="Nat. Commun.">
        <title>Thousands of microbial genomes shed light on interconnected biogeochemical processes in an aquifer system.</title>
        <authorList>
            <person name="Anantharaman K."/>
            <person name="Brown C.T."/>
            <person name="Hug L.A."/>
            <person name="Sharon I."/>
            <person name="Castelle C.J."/>
            <person name="Probst A.J."/>
            <person name="Thomas B.C."/>
            <person name="Singh A."/>
            <person name="Wilkins M.J."/>
            <person name="Karaoz U."/>
            <person name="Brodie E.L."/>
            <person name="Williams K.H."/>
            <person name="Hubbard S.S."/>
            <person name="Banfield J.F."/>
        </authorList>
    </citation>
    <scope>NUCLEOTIDE SEQUENCE [LARGE SCALE GENOMIC DNA]</scope>
</reference>
<sequence>MTDNIIKPISYGIIASALLLGIYFTVLVLLSGWGFTQDQFSQFWYFIVSLAIGFGIQVGLFTYLKYAVKNSNMAMGGKTVAVTGTTSTLSMISCCAHYLVNIVPILGIAGAISIIAQYQTEIFWVGLAFNIFGIAFISNKIIKFKKYHE</sequence>
<feature type="transmembrane region" description="Helical" evidence="1">
    <location>
        <begin position="43"/>
        <end position="64"/>
    </location>
</feature>
<protein>
    <submittedName>
        <fullName evidence="2">Uncharacterized protein</fullName>
    </submittedName>
</protein>
<comment type="caution">
    <text evidence="2">The sequence shown here is derived from an EMBL/GenBank/DDBJ whole genome shotgun (WGS) entry which is preliminary data.</text>
</comment>
<accession>A0A1G2U5C7</accession>
<evidence type="ECO:0000313" key="3">
    <source>
        <dbReference type="Proteomes" id="UP000176800"/>
    </source>
</evidence>
<feature type="transmembrane region" description="Helical" evidence="1">
    <location>
        <begin position="98"/>
        <end position="116"/>
    </location>
</feature>
<feature type="transmembrane region" description="Helical" evidence="1">
    <location>
        <begin position="12"/>
        <end position="31"/>
    </location>
</feature>
<evidence type="ECO:0000313" key="2">
    <source>
        <dbReference type="EMBL" id="OHB04698.1"/>
    </source>
</evidence>
<dbReference type="AlphaFoldDB" id="A0A1G2U5C7"/>
<evidence type="ECO:0000256" key="1">
    <source>
        <dbReference type="SAM" id="Phobius"/>
    </source>
</evidence>
<gene>
    <name evidence="2" type="ORF">A3B14_01660</name>
</gene>
<keyword evidence="1" id="KW-0812">Transmembrane</keyword>
<proteinExistence type="predicted"/>
<dbReference type="Proteomes" id="UP000176800">
    <property type="component" value="Unassembled WGS sequence"/>
</dbReference>
<organism evidence="2 3">
    <name type="scientific">Candidatus Zambryskibacteria bacterium RIFCSPLOWO2_01_FULL_45_21</name>
    <dbReference type="NCBI Taxonomy" id="1802761"/>
    <lineage>
        <taxon>Bacteria</taxon>
        <taxon>Candidatus Zambryskiibacteriota</taxon>
    </lineage>
</organism>